<reference evidence="1" key="1">
    <citation type="submission" date="2021-05" db="EMBL/GenBank/DDBJ databases">
        <authorList>
            <person name="Scholz U."/>
            <person name="Mascher M."/>
            <person name="Fiebig A."/>
        </authorList>
    </citation>
    <scope>NUCLEOTIDE SEQUENCE [LARGE SCALE GENOMIC DNA]</scope>
</reference>
<organism evidence="1 2">
    <name type="scientific">Avena sativa</name>
    <name type="common">Oat</name>
    <dbReference type="NCBI Taxonomy" id="4498"/>
    <lineage>
        <taxon>Eukaryota</taxon>
        <taxon>Viridiplantae</taxon>
        <taxon>Streptophyta</taxon>
        <taxon>Embryophyta</taxon>
        <taxon>Tracheophyta</taxon>
        <taxon>Spermatophyta</taxon>
        <taxon>Magnoliopsida</taxon>
        <taxon>Liliopsida</taxon>
        <taxon>Poales</taxon>
        <taxon>Poaceae</taxon>
        <taxon>BOP clade</taxon>
        <taxon>Pooideae</taxon>
        <taxon>Poodae</taxon>
        <taxon>Poeae</taxon>
        <taxon>Poeae Chloroplast Group 1 (Aveneae type)</taxon>
        <taxon>Aveninae</taxon>
        <taxon>Avena</taxon>
    </lineage>
</organism>
<keyword evidence="2" id="KW-1185">Reference proteome</keyword>
<dbReference type="EnsemblPlants" id="AVESA.00010b.r2.3DG0567800.1">
    <property type="protein sequence ID" value="AVESA.00010b.r2.3DG0567800.1.CDS"/>
    <property type="gene ID" value="AVESA.00010b.r2.3DG0567800"/>
</dbReference>
<name>A0ACD5W6X3_AVESA</name>
<accession>A0ACD5W6X3</accession>
<evidence type="ECO:0000313" key="2">
    <source>
        <dbReference type="Proteomes" id="UP001732700"/>
    </source>
</evidence>
<reference evidence="1" key="2">
    <citation type="submission" date="2025-09" db="UniProtKB">
        <authorList>
            <consortium name="EnsemblPlants"/>
        </authorList>
    </citation>
    <scope>IDENTIFICATION</scope>
</reference>
<sequence length="179" mass="19309">MVVLHVNSTTSSCSSPSPGEETEFLHECAATAAVADVAAALAGTAALQARLFSLCRRLRERCADAGAAGGELERALSEAEAYASKVQVQHNKFLSPRALREHIKNIEKTTASVLQGPSEALCPQHLESDEKLDSVQLWWAGKELAMDKKLSDYIGTNDKTKIVIRLSLPMSLECAPTRC</sequence>
<proteinExistence type="predicted"/>
<dbReference type="Proteomes" id="UP001732700">
    <property type="component" value="Chromosome 3D"/>
</dbReference>
<protein>
    <submittedName>
        <fullName evidence="1">Uncharacterized protein</fullName>
    </submittedName>
</protein>
<evidence type="ECO:0000313" key="1">
    <source>
        <dbReference type="EnsemblPlants" id="AVESA.00010b.r2.3DG0567800.1.CDS"/>
    </source>
</evidence>